<dbReference type="RefSeq" id="WP_122922712.1">
    <property type="nucleotide sequence ID" value="NZ_RHHU01000003.1"/>
</dbReference>
<dbReference type="PANTHER" id="PTHR31118:SF12">
    <property type="entry name" value="CYCLASE-LIKE PROTEIN 2"/>
    <property type="match status" value="1"/>
</dbReference>
<sequence length="269" mass="29920">MTGMRKKQRFIDLSVAIRLPVDGELRGDLAPVLAADIQYISHRDNAELSARMWGATLADLPGGLGYASEQLNLSSHAGTHLDAPYHYHPTSEGAPAKTIDEIPLEELYGHGVRLDLRHKKPGENVSLQDIKDALAAIDYTIQPGDIVYLWFDADKTFGTADYWNEYPGMGAEATRYLLDQGVKVLGTDAVGFDRPFPYTAAEFQRTGDRALLWEAHFVGIEKEYYHVEKLANLDKLPPYGFTTMVFPIKLEKCSGAWCRAVAIVEEESS</sequence>
<dbReference type="AlphaFoldDB" id="A0A3M8DM84"/>
<reference evidence="1 2" key="1">
    <citation type="submission" date="2018-10" db="EMBL/GenBank/DDBJ databases">
        <title>Phylogenomics of Brevibacillus.</title>
        <authorList>
            <person name="Dunlap C."/>
        </authorList>
    </citation>
    <scope>NUCLEOTIDE SEQUENCE [LARGE SCALE GENOMIC DNA]</scope>
    <source>
        <strain evidence="1 2">JCM 15774</strain>
    </source>
</reference>
<dbReference type="InterPro" id="IPR007325">
    <property type="entry name" value="KFase/CYL"/>
</dbReference>
<evidence type="ECO:0000313" key="2">
    <source>
        <dbReference type="Proteomes" id="UP000269573"/>
    </source>
</evidence>
<dbReference type="Proteomes" id="UP000269573">
    <property type="component" value="Unassembled WGS sequence"/>
</dbReference>
<organism evidence="1 2">
    <name type="scientific">Brevibacillus nitrificans</name>
    <dbReference type="NCBI Taxonomy" id="651560"/>
    <lineage>
        <taxon>Bacteria</taxon>
        <taxon>Bacillati</taxon>
        <taxon>Bacillota</taxon>
        <taxon>Bacilli</taxon>
        <taxon>Bacillales</taxon>
        <taxon>Paenibacillaceae</taxon>
        <taxon>Brevibacillus</taxon>
    </lineage>
</organism>
<dbReference type="Gene3D" id="3.50.30.50">
    <property type="entry name" value="Putative cyclase"/>
    <property type="match status" value="1"/>
</dbReference>
<dbReference type="SUPFAM" id="SSF102198">
    <property type="entry name" value="Putative cyclase"/>
    <property type="match status" value="1"/>
</dbReference>
<dbReference type="EMBL" id="RHHU01000003">
    <property type="protein sequence ID" value="RNB88611.1"/>
    <property type="molecule type" value="Genomic_DNA"/>
</dbReference>
<proteinExistence type="predicted"/>
<comment type="caution">
    <text evidence="1">The sequence shown here is derived from an EMBL/GenBank/DDBJ whole genome shotgun (WGS) entry which is preliminary data.</text>
</comment>
<name>A0A3M8DM84_9BACL</name>
<dbReference type="PANTHER" id="PTHR31118">
    <property type="entry name" value="CYCLASE-LIKE PROTEIN 2"/>
    <property type="match status" value="1"/>
</dbReference>
<evidence type="ECO:0000313" key="1">
    <source>
        <dbReference type="EMBL" id="RNB88611.1"/>
    </source>
</evidence>
<accession>A0A3M8DM84</accession>
<dbReference type="GO" id="GO:0019441">
    <property type="term" value="P:L-tryptophan catabolic process to kynurenine"/>
    <property type="evidence" value="ECO:0007669"/>
    <property type="project" value="InterPro"/>
</dbReference>
<keyword evidence="2" id="KW-1185">Reference proteome</keyword>
<dbReference type="Pfam" id="PF04199">
    <property type="entry name" value="Cyclase"/>
    <property type="match status" value="1"/>
</dbReference>
<dbReference type="GO" id="GO:0004061">
    <property type="term" value="F:arylformamidase activity"/>
    <property type="evidence" value="ECO:0007669"/>
    <property type="project" value="InterPro"/>
</dbReference>
<gene>
    <name evidence="1" type="ORF">EDM59_05720</name>
</gene>
<protein>
    <submittedName>
        <fullName evidence="1">Cyclase family protein</fullName>
    </submittedName>
</protein>
<dbReference type="InterPro" id="IPR037175">
    <property type="entry name" value="KFase_sf"/>
</dbReference>